<evidence type="ECO:0000313" key="3">
    <source>
        <dbReference type="Proteomes" id="UP001050691"/>
    </source>
</evidence>
<dbReference type="Gene3D" id="2.40.70.10">
    <property type="entry name" value="Acid Proteases"/>
    <property type="match status" value="1"/>
</dbReference>
<feature type="region of interest" description="Disordered" evidence="1">
    <location>
        <begin position="1"/>
        <end position="70"/>
    </location>
</feature>
<feature type="compositionally biased region" description="Basic and acidic residues" evidence="1">
    <location>
        <begin position="321"/>
        <end position="337"/>
    </location>
</feature>
<proteinExistence type="predicted"/>
<keyword evidence="3" id="KW-1185">Reference proteome</keyword>
<protein>
    <recommendedName>
        <fullName evidence="4">Peptidase A2 domain-containing protein</fullName>
    </recommendedName>
</protein>
<feature type="compositionally biased region" description="Polar residues" evidence="1">
    <location>
        <begin position="1"/>
        <end position="16"/>
    </location>
</feature>
<evidence type="ECO:0008006" key="4">
    <source>
        <dbReference type="Google" id="ProtNLM"/>
    </source>
</evidence>
<sequence length="1098" mass="123472">MNSPPGSPIIKSSTYITDVMDERTTSPPKSTTPPILSTTPPKLSSPTSKHTTLPAFESFQTTSPPKTPRRAIDITIPITPSDTPNFTGQPLMSINPDDIILDSDKTFFVLSTAHLRRTYTSKKTLEMPFLNMPKKDWRIRRDYQLDRLLAGIPYEDAGMEQLGYHLDPIKFDNFNYMLERLAKRVQERMNDTLSLPVWGTVNHPLDIWSASDFEVLSVLFRDDVETFLAFLHHNEVLFPSKGSIKEKEKFKDVKAERIIPKIHQVRGDRSISSFSTPEPRITQQRRISFKSPTLFEEKGFNAIRKSQAQTQYEPRVANTSGDDRRSNESDENDPARHDSRKRKGLFTSRKLSLTPVSPKEKEVQFDLKLKPDSVPKWNGDPDLLANWIIKLNNLADRSEKVFRQRGEIVPTRLEDEADAWFWCQSSQFRRNAMENWGTLRTAIASYFMNRSWLDKQKMRANRAHYREQGHSTESPTAYYIRKLGLLNLVYNLSDSEIMMEIMDGAPRFWSTIIDTQRCLNLVEFAATINYHEEVLQSSPLGTTDRTIERRLKNLELSIKPQSPQESRFTPRFDKFKARSNSIGFTPSMGKPPFPKDDSTVSKGTSPEKKGARPCRHCGSGKHWDNECKYARKAAKNARVNHINFDSDYEKAMDEYEEAYLNASSEEEEGPDMCSKPSVDATENVSREALHIKSFETTSESFASCLMLNAVKGTSDSSSEFSQKGLSNKRTKRKRLLNGIFKTSSFVGNICKGLTKDILSLPRIMSRPTGCSFLGAQATATKRWLGSYGLNESRIIIDSGANITLISQSCLVNMKNSPKIKKGQHVNLVQVTGASTISGYITLPIYFETNLGMIELIVDAYVVKGMTTPFILGNDFSDQYAISIIRNNEGATLQFGDSGHKIQVQTSVGSGISEEGQAFSIKSPTVIPTSESFTLKPRDSSVHAIANTIILPQTGKAVSVKLNFPVDSDTAYVEKMFISNRGEEEFYAIPDSLITKRNPMLYVSNFSNFPVQIHEGQVLGLDSTTRLPTSDALHEMPGEEEVSGGPKSSEISTEDIPSSALLDEVDLSKELSSDQLIKLRSVLLKNQEGLLRRTDSPAI</sequence>
<name>A0AAV5AML1_9AGAM</name>
<feature type="region of interest" description="Disordered" evidence="1">
    <location>
        <begin position="580"/>
        <end position="613"/>
    </location>
</feature>
<evidence type="ECO:0000256" key="1">
    <source>
        <dbReference type="SAM" id="MobiDB-lite"/>
    </source>
</evidence>
<reference evidence="2" key="1">
    <citation type="submission" date="2021-10" db="EMBL/GenBank/DDBJ databases">
        <title>De novo Genome Assembly of Clathrus columnatus (Basidiomycota, Fungi) Using Illumina and Nanopore Sequence Data.</title>
        <authorList>
            <person name="Ogiso-Tanaka E."/>
            <person name="Itagaki H."/>
            <person name="Hosoya T."/>
            <person name="Hosaka K."/>
        </authorList>
    </citation>
    <scope>NUCLEOTIDE SEQUENCE</scope>
    <source>
        <strain evidence="2">MO-923</strain>
    </source>
</reference>
<comment type="caution">
    <text evidence="2">The sequence shown here is derived from an EMBL/GenBank/DDBJ whole genome shotgun (WGS) entry which is preliminary data.</text>
</comment>
<dbReference type="EMBL" id="BPWL01000011">
    <property type="protein sequence ID" value="GJJ15886.1"/>
    <property type="molecule type" value="Genomic_DNA"/>
</dbReference>
<feature type="compositionally biased region" description="Basic and acidic residues" evidence="1">
    <location>
        <begin position="593"/>
        <end position="610"/>
    </location>
</feature>
<gene>
    <name evidence="2" type="ORF">Clacol_010164</name>
</gene>
<feature type="compositionally biased region" description="Polar residues" evidence="1">
    <location>
        <begin position="306"/>
        <end position="320"/>
    </location>
</feature>
<dbReference type="Proteomes" id="UP001050691">
    <property type="component" value="Unassembled WGS sequence"/>
</dbReference>
<dbReference type="CDD" id="cd00303">
    <property type="entry name" value="retropepsin_like"/>
    <property type="match status" value="1"/>
</dbReference>
<dbReference type="AlphaFoldDB" id="A0AAV5AML1"/>
<evidence type="ECO:0000313" key="2">
    <source>
        <dbReference type="EMBL" id="GJJ15886.1"/>
    </source>
</evidence>
<dbReference type="InterPro" id="IPR021109">
    <property type="entry name" value="Peptidase_aspartic_dom_sf"/>
</dbReference>
<organism evidence="2 3">
    <name type="scientific">Clathrus columnatus</name>
    <dbReference type="NCBI Taxonomy" id="1419009"/>
    <lineage>
        <taxon>Eukaryota</taxon>
        <taxon>Fungi</taxon>
        <taxon>Dikarya</taxon>
        <taxon>Basidiomycota</taxon>
        <taxon>Agaricomycotina</taxon>
        <taxon>Agaricomycetes</taxon>
        <taxon>Phallomycetidae</taxon>
        <taxon>Phallales</taxon>
        <taxon>Clathraceae</taxon>
        <taxon>Clathrus</taxon>
    </lineage>
</organism>
<feature type="compositionally biased region" description="Low complexity" evidence="1">
    <location>
        <begin position="25"/>
        <end position="54"/>
    </location>
</feature>
<accession>A0AAV5AML1</accession>
<feature type="region of interest" description="Disordered" evidence="1">
    <location>
        <begin position="1034"/>
        <end position="1056"/>
    </location>
</feature>
<feature type="region of interest" description="Disordered" evidence="1">
    <location>
        <begin position="306"/>
        <end position="351"/>
    </location>
</feature>